<accession>A0ACC7VIC4</accession>
<dbReference type="EMBL" id="WMEU01000003">
    <property type="protein sequence ID" value="MYL53875.1"/>
    <property type="molecule type" value="Genomic_DNA"/>
</dbReference>
<protein>
    <submittedName>
        <fullName evidence="1">Uncharacterized protein</fullName>
    </submittedName>
</protein>
<dbReference type="Proteomes" id="UP000466692">
    <property type="component" value="Unassembled WGS sequence"/>
</dbReference>
<proteinExistence type="predicted"/>
<sequence>MDKLLKNFFKSFSLLYVFEQLNQREFHEENIMLVDEESIDQAFVSEPILN</sequence>
<keyword evidence="2" id="KW-1185">Reference proteome</keyword>
<name>A0ACC7VIC4_9BACI</name>
<reference evidence="1" key="1">
    <citation type="submission" date="2019-11" db="EMBL/GenBank/DDBJ databases">
        <title>Genome sequences of 17 halophilic strains isolated from different environments.</title>
        <authorList>
            <person name="Furrow R.E."/>
        </authorList>
    </citation>
    <scope>NUCLEOTIDE SEQUENCE</scope>
    <source>
        <strain evidence="1">22510_22_Filter</strain>
    </source>
</reference>
<evidence type="ECO:0000313" key="2">
    <source>
        <dbReference type="Proteomes" id="UP000466692"/>
    </source>
</evidence>
<organism evidence="1 2">
    <name type="scientific">Pontibacillus yanchengensis</name>
    <dbReference type="NCBI Taxonomy" id="462910"/>
    <lineage>
        <taxon>Bacteria</taxon>
        <taxon>Bacillati</taxon>
        <taxon>Bacillota</taxon>
        <taxon>Bacilli</taxon>
        <taxon>Bacillales</taxon>
        <taxon>Bacillaceae</taxon>
        <taxon>Pontibacillus</taxon>
    </lineage>
</organism>
<gene>
    <name evidence="1" type="ORF">GLW08_11060</name>
</gene>
<evidence type="ECO:0000313" key="1">
    <source>
        <dbReference type="EMBL" id="MYL53875.1"/>
    </source>
</evidence>
<comment type="caution">
    <text evidence="1">The sequence shown here is derived from an EMBL/GenBank/DDBJ whole genome shotgun (WGS) entry which is preliminary data.</text>
</comment>